<evidence type="ECO:0000313" key="4">
    <source>
        <dbReference type="EMBL" id="NHE55545.1"/>
    </source>
</evidence>
<feature type="domain" description="Bacterial sugar transferase" evidence="3">
    <location>
        <begin position="39"/>
        <end position="223"/>
    </location>
</feature>
<dbReference type="InterPro" id="IPR003362">
    <property type="entry name" value="Bact_transf"/>
</dbReference>
<keyword evidence="2" id="KW-0472">Membrane</keyword>
<gene>
    <name evidence="4" type="ORF">G9Q97_01815</name>
</gene>
<comment type="similarity">
    <text evidence="1">Belongs to the bacterial sugar transferase family.</text>
</comment>
<evidence type="ECO:0000256" key="2">
    <source>
        <dbReference type="SAM" id="Phobius"/>
    </source>
</evidence>
<sequence>MEKFLRKEKEPDFLSRRLSGYITPEGAVYLTDPQKLLVKSFIDLTISVLFVVFILSWAFPIIALIIRIDSKGPILFKQLRHGKGNKAFWCYKFRTMKTNIESDLLQASKNDKRVTRVGRFLRKSSLDEIPQIFNVLLGDMSLIGPRPHAVPMNHVFSNEINNYMFRHVVKPGITGLAQSRGYRGEIIDHFDIYGRVRLDHFYIKKYCLFLDLKIVFWTLTTILFKNGKAY</sequence>
<keyword evidence="2" id="KW-1133">Transmembrane helix</keyword>
<dbReference type="Proteomes" id="UP000649799">
    <property type="component" value="Unassembled WGS sequence"/>
</dbReference>
<dbReference type="EMBL" id="JAANYN010000001">
    <property type="protein sequence ID" value="NHE55545.1"/>
    <property type="molecule type" value="Genomic_DNA"/>
</dbReference>
<keyword evidence="5" id="KW-1185">Reference proteome</keyword>
<evidence type="ECO:0000259" key="3">
    <source>
        <dbReference type="Pfam" id="PF02397"/>
    </source>
</evidence>
<name>A0ABX0H181_9BACT</name>
<protein>
    <submittedName>
        <fullName evidence="4">Capsular biosynthesis protein</fullName>
    </submittedName>
</protein>
<keyword evidence="2" id="KW-0812">Transmembrane</keyword>
<dbReference type="PANTHER" id="PTHR30576:SF0">
    <property type="entry name" value="UNDECAPRENYL-PHOSPHATE N-ACETYLGALACTOSAMINYL 1-PHOSPHATE TRANSFERASE-RELATED"/>
    <property type="match status" value="1"/>
</dbReference>
<evidence type="ECO:0000313" key="5">
    <source>
        <dbReference type="Proteomes" id="UP000649799"/>
    </source>
</evidence>
<feature type="transmembrane region" description="Helical" evidence="2">
    <location>
        <begin position="44"/>
        <end position="66"/>
    </location>
</feature>
<reference evidence="4 5" key="1">
    <citation type="submission" date="2020-03" db="EMBL/GenBank/DDBJ databases">
        <title>Cyclobacterium plantarum sp. nov., a marine bacterium isolated from a coastal-marine wetland.</title>
        <authorList>
            <person name="Sanchez-Porro C."/>
            <person name="Ventosa A."/>
            <person name="Amoozegar M."/>
        </authorList>
    </citation>
    <scope>NUCLEOTIDE SEQUENCE [LARGE SCALE GENOMIC DNA]</scope>
    <source>
        <strain evidence="4 5">GBPx2</strain>
    </source>
</reference>
<dbReference type="PANTHER" id="PTHR30576">
    <property type="entry name" value="COLANIC BIOSYNTHESIS UDP-GLUCOSE LIPID CARRIER TRANSFERASE"/>
    <property type="match status" value="1"/>
</dbReference>
<evidence type="ECO:0000256" key="1">
    <source>
        <dbReference type="ARBA" id="ARBA00006464"/>
    </source>
</evidence>
<organism evidence="4 5">
    <name type="scientific">Cyclobacterium plantarum</name>
    <dbReference type="NCBI Taxonomy" id="2716263"/>
    <lineage>
        <taxon>Bacteria</taxon>
        <taxon>Pseudomonadati</taxon>
        <taxon>Bacteroidota</taxon>
        <taxon>Cytophagia</taxon>
        <taxon>Cytophagales</taxon>
        <taxon>Cyclobacteriaceae</taxon>
        <taxon>Cyclobacterium</taxon>
    </lineage>
</organism>
<proteinExistence type="inferred from homology"/>
<dbReference type="Pfam" id="PF02397">
    <property type="entry name" value="Bac_transf"/>
    <property type="match status" value="1"/>
</dbReference>
<dbReference type="RefSeq" id="WP_166142533.1">
    <property type="nucleotide sequence ID" value="NZ_JAANYN010000001.1"/>
</dbReference>
<accession>A0ABX0H181</accession>
<comment type="caution">
    <text evidence="4">The sequence shown here is derived from an EMBL/GenBank/DDBJ whole genome shotgun (WGS) entry which is preliminary data.</text>
</comment>